<evidence type="ECO:0000313" key="3">
    <source>
        <dbReference type="EMBL" id="BED92938.1"/>
    </source>
</evidence>
<feature type="transmembrane region" description="Helical" evidence="1">
    <location>
        <begin position="433"/>
        <end position="451"/>
    </location>
</feature>
<dbReference type="InterPro" id="IPR001279">
    <property type="entry name" value="Metallo-B-lactamas"/>
</dbReference>
<dbReference type="AlphaFoldDB" id="A0AA48KY05"/>
<evidence type="ECO:0000259" key="2">
    <source>
        <dbReference type="SMART" id="SM00849"/>
    </source>
</evidence>
<protein>
    <submittedName>
        <fullName evidence="3">MBL fold metallo-hydrolase</fullName>
    </submittedName>
</protein>
<dbReference type="SUPFAM" id="SSF56281">
    <property type="entry name" value="Metallo-hydrolase/oxidoreductase"/>
    <property type="match status" value="1"/>
</dbReference>
<dbReference type="InterPro" id="IPR036866">
    <property type="entry name" value="RibonucZ/Hydroxyglut_hydro"/>
</dbReference>
<sequence length="460" mass="52873">MTRKSILKICVFLISIIILNILVNADFDGELSVDFFNVGKADCSLIKFKDKNILIDAGDIIEKGIREYNVVDYLNNKNIKKINLVIITHPHRDHIGQMRNVIENFEIESIIVSKFKEGVNYDFKIYESVLKTANSKKIDIKYVTNGDKFEFENLKINILGPCYEYNNINNASIVCTLEYGEIKFLFTGDVLKQSEKDILSKYKEDLESTVFKVPHHGSEISCFPEFLYRVNPKYSVISVGTNIRNYPSADVLKYLKNINSQVLRTDIHGTITFFTNGKDLKITTEFYPEYVGSNNDIKITAEAGIIPKTAILSAKKLASESNNGVFKIGNLDKPEEIEHIDIYDIKLLDSNNNFISNFEKDVQIWLPVRDYMNLSDLKAVFISDEEDEYFNGEIKEYEDKKYFVFNTLHLSEFGIVDTLTSQEKSNKETTNKLYLILILSIVFILGFVLFIKNKKNNPKI</sequence>
<evidence type="ECO:0000256" key="1">
    <source>
        <dbReference type="SAM" id="Phobius"/>
    </source>
</evidence>
<gene>
    <name evidence="3" type="ORF">RsTaC01_0861</name>
</gene>
<dbReference type="EMBL" id="AP027925">
    <property type="protein sequence ID" value="BED92938.1"/>
    <property type="molecule type" value="Genomic_DNA"/>
</dbReference>
<organism evidence="3">
    <name type="scientific">Candidatus Paraimprobicoccus trichonymphae</name>
    <dbReference type="NCBI Taxonomy" id="3033793"/>
    <lineage>
        <taxon>Bacteria</taxon>
        <taxon>Bacillati</taxon>
        <taxon>Bacillota</taxon>
        <taxon>Clostridia</taxon>
        <taxon>Candidatus Paraimprobicoccus</taxon>
    </lineage>
</organism>
<dbReference type="PANTHER" id="PTHR30619">
    <property type="entry name" value="DNA INTERNALIZATION/COMPETENCE PROTEIN COMEC/REC2"/>
    <property type="match status" value="1"/>
</dbReference>
<keyword evidence="1" id="KW-0472">Membrane</keyword>
<dbReference type="Proteomes" id="UP001335720">
    <property type="component" value="Chromosome"/>
</dbReference>
<name>A0AA48KY05_9FIRM</name>
<dbReference type="SMART" id="SM00849">
    <property type="entry name" value="Lactamase_B"/>
    <property type="match status" value="1"/>
</dbReference>
<dbReference type="Gene3D" id="3.60.15.10">
    <property type="entry name" value="Ribonuclease Z/Hydroxyacylglutathione hydrolase-like"/>
    <property type="match status" value="1"/>
</dbReference>
<dbReference type="InterPro" id="IPR035681">
    <property type="entry name" value="ComA-like_MBL"/>
</dbReference>
<keyword evidence="1" id="KW-1133">Transmembrane helix</keyword>
<dbReference type="CDD" id="cd07731">
    <property type="entry name" value="ComA-like_MBL-fold"/>
    <property type="match status" value="1"/>
</dbReference>
<reference evidence="3" key="1">
    <citation type="journal article" date="2023" name="ISME J.">
        <title>Emergence of putative energy parasites within Clostridia revealed by genome analysis of a novel endosymbiotic clade.</title>
        <authorList>
            <person name="Takahashi K."/>
            <person name="Kuwahara H."/>
            <person name="Horikawa Y."/>
            <person name="Izawa K."/>
            <person name="Kato D."/>
            <person name="Inagaki T."/>
            <person name="Yuki M."/>
            <person name="Ohkuma M."/>
            <person name="Hongoh Y."/>
        </authorList>
    </citation>
    <scope>NUCLEOTIDE SEQUENCE</scope>
    <source>
        <strain evidence="3">RsTa-C01</strain>
    </source>
</reference>
<dbReference type="Pfam" id="PF00753">
    <property type="entry name" value="Lactamase_B"/>
    <property type="match status" value="1"/>
</dbReference>
<feature type="domain" description="Metallo-beta-lactamase" evidence="2">
    <location>
        <begin position="40"/>
        <end position="241"/>
    </location>
</feature>
<accession>A0AA48KY05</accession>
<dbReference type="InterPro" id="IPR052159">
    <property type="entry name" value="Competence_DNA_uptake"/>
</dbReference>
<keyword evidence="1" id="KW-0812">Transmembrane</keyword>
<dbReference type="PANTHER" id="PTHR30619:SF1">
    <property type="entry name" value="RECOMBINATION PROTEIN 2"/>
    <property type="match status" value="1"/>
</dbReference>
<proteinExistence type="predicted"/>
<dbReference type="KEGG" id="ptrh:RsTaC01_0861"/>